<dbReference type="InterPro" id="IPR024370">
    <property type="entry name" value="PBP_domain"/>
</dbReference>
<dbReference type="PANTHER" id="PTHR30570">
    <property type="entry name" value="PERIPLASMIC PHOSPHATE BINDING COMPONENT OF PHOSPHATE ABC TRANSPORTER"/>
    <property type="match status" value="1"/>
</dbReference>
<dbReference type="EMBL" id="PSZO01000003">
    <property type="protein sequence ID" value="TCG11746.1"/>
    <property type="molecule type" value="Genomic_DNA"/>
</dbReference>
<dbReference type="SUPFAM" id="SSF53850">
    <property type="entry name" value="Periplasmic binding protein-like II"/>
    <property type="match status" value="1"/>
</dbReference>
<accession>A0A4R0XM29</accession>
<dbReference type="RefSeq" id="WP_131598537.1">
    <property type="nucleotide sequence ID" value="NZ_CBDBYK010000001.1"/>
</dbReference>
<evidence type="ECO:0000256" key="1">
    <source>
        <dbReference type="ARBA" id="ARBA00022729"/>
    </source>
</evidence>
<name>A0A4R0XM29_9MOLU</name>
<dbReference type="PROSITE" id="PS51257">
    <property type="entry name" value="PROKAR_LIPOPROTEIN"/>
    <property type="match status" value="1"/>
</dbReference>
<evidence type="ECO:0000256" key="2">
    <source>
        <dbReference type="SAM" id="SignalP"/>
    </source>
</evidence>
<dbReference type="PANTHER" id="PTHR30570:SF1">
    <property type="entry name" value="PHOSPHATE-BINDING PROTEIN PSTS"/>
    <property type="match status" value="1"/>
</dbReference>
<reference evidence="4 5" key="1">
    <citation type="submission" date="2018-02" db="EMBL/GenBank/DDBJ databases">
        <title>Mycoplasma marinum and Mycoplasma todarodis sp. nov., moderately halophilic and psychrotolerant mycoplasmas isolated from cephalopods.</title>
        <authorList>
            <person name="Viver T."/>
        </authorList>
    </citation>
    <scope>NUCLEOTIDE SEQUENCE [LARGE SCALE GENOMIC DNA]</scope>
    <source>
        <strain evidence="4 5">PE</strain>
    </source>
</reference>
<feature type="signal peptide" evidence="2">
    <location>
        <begin position="1"/>
        <end position="20"/>
    </location>
</feature>
<feature type="chain" id="PRO_5020311752" description="PBP domain-containing protein" evidence="2">
    <location>
        <begin position="21"/>
        <end position="352"/>
    </location>
</feature>
<protein>
    <recommendedName>
        <fullName evidence="3">PBP domain-containing protein</fullName>
    </recommendedName>
</protein>
<dbReference type="AlphaFoldDB" id="A0A4R0XM29"/>
<dbReference type="InterPro" id="IPR050811">
    <property type="entry name" value="Phosphate_ABC_transporter"/>
</dbReference>
<evidence type="ECO:0000259" key="3">
    <source>
        <dbReference type="Pfam" id="PF12849"/>
    </source>
</evidence>
<dbReference type="Gene3D" id="3.40.190.10">
    <property type="entry name" value="Periplasmic binding protein-like II"/>
    <property type="match status" value="2"/>
</dbReference>
<proteinExistence type="predicted"/>
<keyword evidence="5" id="KW-1185">Reference proteome</keyword>
<dbReference type="Pfam" id="PF12849">
    <property type="entry name" value="PBP_like_2"/>
    <property type="match status" value="1"/>
</dbReference>
<keyword evidence="1 2" id="KW-0732">Signal</keyword>
<dbReference type="Proteomes" id="UP000294192">
    <property type="component" value="Unassembled WGS sequence"/>
</dbReference>
<comment type="caution">
    <text evidence="4">The sequence shown here is derived from an EMBL/GenBank/DDBJ whole genome shotgun (WGS) entry which is preliminary data.</text>
</comment>
<organism evidence="4 5">
    <name type="scientific">Mycoplasma marinum</name>
    <dbReference type="NCBI Taxonomy" id="1937190"/>
    <lineage>
        <taxon>Bacteria</taxon>
        <taxon>Bacillati</taxon>
        <taxon>Mycoplasmatota</taxon>
        <taxon>Mollicutes</taxon>
        <taxon>Mycoplasmataceae</taxon>
        <taxon>Mycoplasma</taxon>
    </lineage>
</organism>
<gene>
    <name evidence="4" type="ORF">C4B24_01175</name>
</gene>
<evidence type="ECO:0000313" key="4">
    <source>
        <dbReference type="EMBL" id="TCG11746.1"/>
    </source>
</evidence>
<feature type="domain" description="PBP" evidence="3">
    <location>
        <begin position="36"/>
        <end position="288"/>
    </location>
</feature>
<sequence>MKNKSIKYSLGALSIMASIATPIATVVSCGGNDDAALTAKGSSTVLPFMLAFAKKYDDIEVQVAGGGSGAGQKAIIDGSVDFGNMSATPDSKEIIGSEKFRTVTVGIDGLSIVIKGKKTSKANISDILSIFTESKGSAKWLASAKNIFGSDASLSNVEVLSRENPDKSGTAEIFGIGLGKLSGTDQNKISHHPKNSELNGVTNTTSEANSEAFNTLKGTNKKYGITYLSLGVADSLIKKATANNEGEFSKVTLTDSKGHEMIPLSANVGKTYNWARPLNVIYNASADNKNDLIKFVESMLKPEGQAVLPSVGYLKLTKEQLKAEGITSINDKEMLESNKINGQNGLKIDIKW</sequence>
<evidence type="ECO:0000313" key="5">
    <source>
        <dbReference type="Proteomes" id="UP000294192"/>
    </source>
</evidence>
<dbReference type="OrthoDB" id="396325at2"/>